<feature type="compositionally biased region" description="Low complexity" evidence="4">
    <location>
        <begin position="396"/>
        <end position="406"/>
    </location>
</feature>
<dbReference type="InterPro" id="IPR046349">
    <property type="entry name" value="C1-like_sf"/>
</dbReference>
<dbReference type="PROSITE" id="PS00479">
    <property type="entry name" value="ZF_DAG_PE_1"/>
    <property type="match status" value="1"/>
</dbReference>
<gene>
    <name evidence="8" type="primary">LOC108252992</name>
</gene>
<feature type="compositionally biased region" description="Low complexity" evidence="4">
    <location>
        <begin position="763"/>
        <end position="784"/>
    </location>
</feature>
<keyword evidence="1" id="KW-0479">Metal-binding</keyword>
<evidence type="ECO:0000256" key="4">
    <source>
        <dbReference type="SAM" id="MobiDB-lite"/>
    </source>
</evidence>
<dbReference type="SUPFAM" id="SSF57667">
    <property type="entry name" value="beta-beta-alpha zinc fingers"/>
    <property type="match status" value="1"/>
</dbReference>
<dbReference type="InterPro" id="IPR011009">
    <property type="entry name" value="Kinase-like_dom_sf"/>
</dbReference>
<dbReference type="InterPro" id="IPR002219">
    <property type="entry name" value="PKC_DAG/PE"/>
</dbReference>
<organism evidence="7 8">
    <name type="scientific">Diaphorina citri</name>
    <name type="common">Asian citrus psyllid</name>
    <dbReference type="NCBI Taxonomy" id="121845"/>
    <lineage>
        <taxon>Eukaryota</taxon>
        <taxon>Metazoa</taxon>
        <taxon>Ecdysozoa</taxon>
        <taxon>Arthropoda</taxon>
        <taxon>Hexapoda</taxon>
        <taxon>Insecta</taxon>
        <taxon>Pterygota</taxon>
        <taxon>Neoptera</taxon>
        <taxon>Paraneoptera</taxon>
        <taxon>Hemiptera</taxon>
        <taxon>Sternorrhyncha</taxon>
        <taxon>Psylloidea</taxon>
        <taxon>Psyllidae</taxon>
        <taxon>Diaphorininae</taxon>
        <taxon>Diaphorina</taxon>
    </lineage>
</organism>
<dbReference type="Gene3D" id="1.10.510.10">
    <property type="entry name" value="Transferase(Phosphotransferase) domain 1"/>
    <property type="match status" value="1"/>
</dbReference>
<dbReference type="GO" id="GO:0008270">
    <property type="term" value="F:zinc ion binding"/>
    <property type="evidence" value="ECO:0007669"/>
    <property type="project" value="UniProtKB-KW"/>
</dbReference>
<reference evidence="8" key="1">
    <citation type="submission" date="2025-08" db="UniProtKB">
        <authorList>
            <consortium name="RefSeq"/>
        </authorList>
    </citation>
    <scope>IDENTIFICATION</scope>
</reference>
<evidence type="ECO:0000256" key="3">
    <source>
        <dbReference type="PROSITE-ProRule" id="PRU00042"/>
    </source>
</evidence>
<keyword evidence="3" id="KW-0863">Zinc-finger</keyword>
<dbReference type="Pfam" id="PF00130">
    <property type="entry name" value="C1_1"/>
    <property type="match status" value="1"/>
</dbReference>
<feature type="region of interest" description="Disordered" evidence="4">
    <location>
        <begin position="492"/>
        <end position="526"/>
    </location>
</feature>
<dbReference type="SMART" id="SM00109">
    <property type="entry name" value="C1"/>
    <property type="match status" value="1"/>
</dbReference>
<dbReference type="SUPFAM" id="SSF57889">
    <property type="entry name" value="Cysteine-rich domain"/>
    <property type="match status" value="1"/>
</dbReference>
<feature type="compositionally biased region" description="Low complexity" evidence="4">
    <location>
        <begin position="354"/>
        <end position="366"/>
    </location>
</feature>
<dbReference type="InterPro" id="IPR025561">
    <property type="entry name" value="KSR_SAM-like_dom"/>
</dbReference>
<dbReference type="Pfam" id="PF13543">
    <property type="entry name" value="SAM_KSR1"/>
    <property type="match status" value="1"/>
</dbReference>
<dbReference type="SUPFAM" id="SSF56112">
    <property type="entry name" value="Protein kinase-like (PK-like)"/>
    <property type="match status" value="1"/>
</dbReference>
<evidence type="ECO:0000256" key="2">
    <source>
        <dbReference type="ARBA" id="ARBA00022833"/>
    </source>
</evidence>
<dbReference type="PaxDb" id="121845-A0A3Q0J8M0"/>
<evidence type="ECO:0000259" key="5">
    <source>
        <dbReference type="PROSITE" id="PS50081"/>
    </source>
</evidence>
<dbReference type="PROSITE" id="PS50081">
    <property type="entry name" value="ZF_DAG_PE_2"/>
    <property type="match status" value="1"/>
</dbReference>
<proteinExistence type="predicted"/>
<accession>A0A3Q0J8M0</accession>
<evidence type="ECO:0000313" key="8">
    <source>
        <dbReference type="RefSeq" id="XP_026683070.1"/>
    </source>
</evidence>
<dbReference type="CDD" id="cd20812">
    <property type="entry name" value="C1_KSR"/>
    <property type="match status" value="1"/>
</dbReference>
<dbReference type="Gene3D" id="3.30.160.60">
    <property type="entry name" value="Classic Zinc Finger"/>
    <property type="match status" value="1"/>
</dbReference>
<dbReference type="KEGG" id="dci:108252992"/>
<dbReference type="Gene3D" id="3.30.60.20">
    <property type="match status" value="1"/>
</dbReference>
<feature type="region of interest" description="Disordered" evidence="4">
    <location>
        <begin position="552"/>
        <end position="593"/>
    </location>
</feature>
<dbReference type="Gene3D" id="1.10.150.50">
    <property type="entry name" value="Transcription Factor, Ets-1"/>
    <property type="match status" value="1"/>
</dbReference>
<evidence type="ECO:0000259" key="6">
    <source>
        <dbReference type="PROSITE" id="PS50157"/>
    </source>
</evidence>
<dbReference type="RefSeq" id="XP_026683070.1">
    <property type="nucleotide sequence ID" value="XM_026827269.1"/>
</dbReference>
<dbReference type="PROSITE" id="PS50157">
    <property type="entry name" value="ZINC_FINGER_C2H2_2"/>
    <property type="match status" value="1"/>
</dbReference>
<feature type="domain" description="Phorbol-ester/DAG-type" evidence="5">
    <location>
        <begin position="601"/>
        <end position="648"/>
    </location>
</feature>
<feature type="region of interest" description="Disordered" evidence="4">
    <location>
        <begin position="428"/>
        <end position="461"/>
    </location>
</feature>
<feature type="compositionally biased region" description="Low complexity" evidence="4">
    <location>
        <begin position="560"/>
        <end position="573"/>
    </location>
</feature>
<keyword evidence="7" id="KW-1185">Reference proteome</keyword>
<feature type="compositionally biased region" description="Low complexity" evidence="4">
    <location>
        <begin position="505"/>
        <end position="519"/>
    </location>
</feature>
<feature type="non-terminal residue" evidence="8">
    <location>
        <position position="822"/>
    </location>
</feature>
<dbReference type="GeneID" id="108252992"/>
<name>A0A3Q0J8M0_DIACI</name>
<feature type="domain" description="C2H2-type" evidence="6">
    <location>
        <begin position="82"/>
        <end position="109"/>
    </location>
</feature>
<dbReference type="InterPro" id="IPR013087">
    <property type="entry name" value="Znf_C2H2_type"/>
</dbReference>
<feature type="region of interest" description="Disordered" evidence="4">
    <location>
        <begin position="349"/>
        <end position="411"/>
    </location>
</feature>
<dbReference type="STRING" id="121845.A0A3Q0J8M0"/>
<dbReference type="InterPro" id="IPR013761">
    <property type="entry name" value="SAM/pointed_sf"/>
</dbReference>
<evidence type="ECO:0000256" key="1">
    <source>
        <dbReference type="ARBA" id="ARBA00022723"/>
    </source>
</evidence>
<keyword evidence="2" id="KW-0862">Zinc</keyword>
<sequence length="822" mass="92023">MCMISDANTIAELKRALDVNQSMIDISADRLCMPMYSLQPDNTFSPFCIYCKAVLSTNLNELIEHCRTCKSMIRTDPFRHKFVCYACDYFSYNIGCMRSHIRTHTGEKPYACGQCAFRSANLICIHCHNYVTGDNYVTDLICIHCHNYVTGDNYVTGENLSDLKDILEHCRSCASMARPDRLLFKYVCFACTYHSYNVGNFKTHGKLIKLFSRQLVTKAKLGLVGGVPSLRQWLQVVGLSPDSISKLCARISTLEHLRDRSEAEIRNILTSPVSPPGEDVAGTCDEELRRLTHALHNLKHYTEILLRDDTEFHQPPSSHTTSSHHLDNGTDTYPLYWDSWDRSARSLRDPSVLRNGNNRGNFNKGGLIVPKRSKHEDGQNQITNSKILLRDDTEFHQPPSSHTTSSHHLDNGTDTYPLYWDSWDRSARSLRDPSGPEHPRSSDSSRTDSGRSEIPSDSGSGELYSSTNWIYASSTPSTPPVFCKNDRNVIKFPTTPTPRKKHDTGLTTPTLLPEATPLTKSKSHESQLANKIDNGITELQCIKLRRGRLPTEPSLMGQISPLPSSPVKSPPLSCASSDHRSDGEDTSSYKSVGSNLQVSNQHRFFKTFKMKATCDYCDKQMLIETGLKCKDCKYKCHKDCQPKVPPSCGLTQEIVDVYKEMLSNGHPCFAPSQSPNLGRPSPNHVMSRSCRIGNGLSIPRGWLCYLAPEIMRSLRAHQKYEDEELPISKESDVYAFGTVWFELLCGEWPFKDQSPENEHVESSKATLPDSSSTSSCNSSAAASPALPPPCTPIYKHDVQQFHFPDVVSTESASVASTLIHSQ</sequence>
<feature type="region of interest" description="Disordered" evidence="4">
    <location>
        <begin position="755"/>
        <end position="785"/>
    </location>
</feature>
<dbReference type="Proteomes" id="UP000079169">
    <property type="component" value="Unplaced"/>
</dbReference>
<dbReference type="AlphaFoldDB" id="A0A3Q0J8M0"/>
<feature type="compositionally biased region" description="Basic and acidic residues" evidence="4">
    <location>
        <begin position="428"/>
        <end position="451"/>
    </location>
</feature>
<evidence type="ECO:0000313" key="7">
    <source>
        <dbReference type="Proteomes" id="UP000079169"/>
    </source>
</evidence>
<protein>
    <submittedName>
        <fullName evidence="8">Uncharacterized protein LOC108252992</fullName>
    </submittedName>
</protein>
<dbReference type="InterPro" id="IPR036236">
    <property type="entry name" value="Znf_C2H2_sf"/>
</dbReference>